<dbReference type="KEGG" id="bkr:AAFP32_13370"/>
<organism evidence="1">
    <name type="scientific">Brevibacterium koreense</name>
    <dbReference type="NCBI Taxonomy" id="3140787"/>
    <lineage>
        <taxon>Bacteria</taxon>
        <taxon>Bacillati</taxon>
        <taxon>Actinomycetota</taxon>
        <taxon>Actinomycetes</taxon>
        <taxon>Micrococcales</taxon>
        <taxon>Brevibacteriaceae</taxon>
        <taxon>Brevibacterium</taxon>
    </lineage>
</organism>
<dbReference type="AlphaFoldDB" id="A0AAU7UJ18"/>
<accession>A0AAU7UJ18</accession>
<dbReference type="EMBL" id="CP158281">
    <property type="protein sequence ID" value="XBV88541.1"/>
    <property type="molecule type" value="Genomic_DNA"/>
</dbReference>
<protein>
    <submittedName>
        <fullName evidence="1">Uncharacterized protein</fullName>
    </submittedName>
</protein>
<evidence type="ECO:0000313" key="1">
    <source>
        <dbReference type="EMBL" id="XBV88541.1"/>
    </source>
</evidence>
<dbReference type="RefSeq" id="WP_350269547.1">
    <property type="nucleotide sequence ID" value="NZ_CP158281.1"/>
</dbReference>
<proteinExistence type="predicted"/>
<gene>
    <name evidence="1" type="ORF">AAFP32_13370</name>
</gene>
<name>A0AAU7UJ18_9MICO</name>
<sequence length="43" mass="4486">MNALQRPVLNIGIVADGVEKSAFVPILGAQSIAGSDDDPPRRP</sequence>
<reference evidence="1" key="1">
    <citation type="submission" date="2024-06" db="EMBL/GenBank/DDBJ databases">
        <title>Brevibacterium koreense sp. nov., isolated from jogae-jeotgal, a Korean fermented seafood.</title>
        <authorList>
            <person name="Whon T.W."/>
            <person name="Nam S."/>
            <person name="Kim Y."/>
        </authorList>
    </citation>
    <scope>NUCLEOTIDE SEQUENCE</scope>
    <source>
        <strain evidence="1">CBA3109</strain>
    </source>
</reference>